<feature type="region of interest" description="Disordered" evidence="1">
    <location>
        <begin position="1"/>
        <end position="27"/>
    </location>
</feature>
<accession>A0AAD5LU57</accession>
<feature type="compositionally biased region" description="Basic and acidic residues" evidence="1">
    <location>
        <begin position="14"/>
        <end position="27"/>
    </location>
</feature>
<comment type="caution">
    <text evidence="2">The sequence shown here is derived from an EMBL/GenBank/DDBJ whole genome shotgun (WGS) entry which is preliminary data.</text>
</comment>
<keyword evidence="3" id="KW-1185">Reference proteome</keyword>
<organism evidence="2 3">
    <name type="scientific">Parelaphostrongylus tenuis</name>
    <name type="common">Meningeal worm</name>
    <dbReference type="NCBI Taxonomy" id="148309"/>
    <lineage>
        <taxon>Eukaryota</taxon>
        <taxon>Metazoa</taxon>
        <taxon>Ecdysozoa</taxon>
        <taxon>Nematoda</taxon>
        <taxon>Chromadorea</taxon>
        <taxon>Rhabditida</taxon>
        <taxon>Rhabditina</taxon>
        <taxon>Rhabditomorpha</taxon>
        <taxon>Strongyloidea</taxon>
        <taxon>Metastrongylidae</taxon>
        <taxon>Parelaphostrongylus</taxon>
    </lineage>
</organism>
<sequence>MNSEMATLAKAHLSIKDPPADDSGHVDMSLKRRSDACYEDVDQKPAKKPKESVAMKRLQQASKGTKSISNFFTKKV</sequence>
<dbReference type="AlphaFoldDB" id="A0AAD5LU57"/>
<proteinExistence type="predicted"/>
<protein>
    <submittedName>
        <fullName evidence="2">Uncharacterized protein</fullName>
    </submittedName>
</protein>
<evidence type="ECO:0000313" key="2">
    <source>
        <dbReference type="EMBL" id="KAJ1345470.1"/>
    </source>
</evidence>
<dbReference type="EMBL" id="JAHQIW010000002">
    <property type="protein sequence ID" value="KAJ1345470.1"/>
    <property type="molecule type" value="Genomic_DNA"/>
</dbReference>
<dbReference type="Proteomes" id="UP001196413">
    <property type="component" value="Unassembled WGS sequence"/>
</dbReference>
<name>A0AAD5LU57_PARTN</name>
<reference evidence="2" key="1">
    <citation type="submission" date="2021-06" db="EMBL/GenBank/DDBJ databases">
        <title>Parelaphostrongylus tenuis whole genome reference sequence.</title>
        <authorList>
            <person name="Garwood T.J."/>
            <person name="Larsen P.A."/>
            <person name="Fountain-Jones N.M."/>
            <person name="Garbe J.R."/>
            <person name="Macchietto M.G."/>
            <person name="Kania S.A."/>
            <person name="Gerhold R.W."/>
            <person name="Richards J.E."/>
            <person name="Wolf T.M."/>
        </authorList>
    </citation>
    <scope>NUCLEOTIDE SEQUENCE</scope>
    <source>
        <strain evidence="2">MNPRO001-30</strain>
        <tissue evidence="2">Meninges</tissue>
    </source>
</reference>
<gene>
    <name evidence="2" type="ORF">KIN20_000013</name>
</gene>
<evidence type="ECO:0000256" key="1">
    <source>
        <dbReference type="SAM" id="MobiDB-lite"/>
    </source>
</evidence>
<evidence type="ECO:0000313" key="3">
    <source>
        <dbReference type="Proteomes" id="UP001196413"/>
    </source>
</evidence>